<accession>A0ABU0X5W6</accession>
<dbReference type="EMBL" id="NSDM01000012">
    <property type="protein sequence ID" value="MDQ2587515.1"/>
    <property type="molecule type" value="Genomic_DNA"/>
</dbReference>
<evidence type="ECO:0008006" key="3">
    <source>
        <dbReference type="Google" id="ProtNLM"/>
    </source>
</evidence>
<keyword evidence="2" id="KW-1185">Reference proteome</keyword>
<organism evidence="1 2">
    <name type="scientific">Saccharothrix yanglingensis</name>
    <dbReference type="NCBI Taxonomy" id="659496"/>
    <lineage>
        <taxon>Bacteria</taxon>
        <taxon>Bacillati</taxon>
        <taxon>Actinomycetota</taxon>
        <taxon>Actinomycetes</taxon>
        <taxon>Pseudonocardiales</taxon>
        <taxon>Pseudonocardiaceae</taxon>
        <taxon>Saccharothrix</taxon>
    </lineage>
</organism>
<protein>
    <recommendedName>
        <fullName evidence="3">Glutamate--tRNA ligase</fullName>
    </recommendedName>
</protein>
<sequence length="258" mass="27862">MDSRVRELLYTDFDGHPVGDPDEVINAAFDDDRYTARIEPLRQVLATGAPYERFLACCALATWGEFDGYRAVVDAAADPDAAPWRGELVDRRYSVDETFAHLARAVGLGEDFADPKGTEDERVGALRALVRIADTEYFDWQLAFALDKRALPRVVDDVAAVVRRGTDRLASGERPSFDLGVQLADLAAAVAQVDERLAVGLGGDLVRVDSSPKVLVHLAAVVSRGTGAPSLKFADYLASVGDGSVRKALADALTRRDG</sequence>
<reference evidence="1 2" key="1">
    <citation type="submission" date="2017-06" db="EMBL/GenBank/DDBJ databases">
        <title>Cultured bacterium strain Saccharothrix yanglingensis Hhs.015.</title>
        <authorList>
            <person name="Xia Y."/>
        </authorList>
    </citation>
    <scope>NUCLEOTIDE SEQUENCE [LARGE SCALE GENOMIC DNA]</scope>
    <source>
        <strain evidence="1 2">Hhs.015</strain>
    </source>
</reference>
<comment type="caution">
    <text evidence="1">The sequence shown here is derived from an EMBL/GenBank/DDBJ whole genome shotgun (WGS) entry which is preliminary data.</text>
</comment>
<gene>
    <name evidence="1" type="ORF">CKY47_26720</name>
</gene>
<dbReference type="RefSeq" id="WP_306749079.1">
    <property type="nucleotide sequence ID" value="NZ_NSDM01000012.1"/>
</dbReference>
<proteinExistence type="predicted"/>
<dbReference type="Proteomes" id="UP001225605">
    <property type="component" value="Unassembled WGS sequence"/>
</dbReference>
<evidence type="ECO:0000313" key="2">
    <source>
        <dbReference type="Proteomes" id="UP001225605"/>
    </source>
</evidence>
<evidence type="ECO:0000313" key="1">
    <source>
        <dbReference type="EMBL" id="MDQ2587515.1"/>
    </source>
</evidence>
<name>A0ABU0X5W6_9PSEU</name>